<keyword evidence="11 14" id="KW-0503">Monooxygenase</keyword>
<evidence type="ECO:0000256" key="9">
    <source>
        <dbReference type="ARBA" id="ARBA00023002"/>
    </source>
</evidence>
<dbReference type="PANTHER" id="PTHR46300">
    <property type="entry name" value="P450, PUTATIVE (EUROFUNG)-RELATED-RELATED"/>
    <property type="match status" value="1"/>
</dbReference>
<keyword evidence="8" id="KW-1133">Transmembrane helix</keyword>
<comment type="pathway">
    <text evidence="3">Secondary metabolite biosynthesis.</text>
</comment>
<dbReference type="PANTHER" id="PTHR46300:SF5">
    <property type="entry name" value="CYTOCHROME P450"/>
    <property type="match status" value="1"/>
</dbReference>
<dbReference type="GO" id="GO:0016020">
    <property type="term" value="C:membrane"/>
    <property type="evidence" value="ECO:0007669"/>
    <property type="project" value="UniProtKB-SubCell"/>
</dbReference>
<dbReference type="GO" id="GO:0020037">
    <property type="term" value="F:heme binding"/>
    <property type="evidence" value="ECO:0007669"/>
    <property type="project" value="InterPro"/>
</dbReference>
<dbReference type="PROSITE" id="PS00086">
    <property type="entry name" value="CYTOCHROME_P450"/>
    <property type="match status" value="1"/>
</dbReference>
<comment type="similarity">
    <text evidence="4 14">Belongs to the cytochrome P450 family.</text>
</comment>
<dbReference type="CDD" id="cd11065">
    <property type="entry name" value="CYP64-like"/>
    <property type="match status" value="1"/>
</dbReference>
<evidence type="ECO:0000256" key="14">
    <source>
        <dbReference type="RuleBase" id="RU000461"/>
    </source>
</evidence>
<evidence type="ECO:0000256" key="3">
    <source>
        <dbReference type="ARBA" id="ARBA00005179"/>
    </source>
</evidence>
<keyword evidence="5 13" id="KW-0349">Heme</keyword>
<dbReference type="InterPro" id="IPR002401">
    <property type="entry name" value="Cyt_P450_E_grp-I"/>
</dbReference>
<dbReference type="GO" id="GO:0004497">
    <property type="term" value="F:monooxygenase activity"/>
    <property type="evidence" value="ECO:0007669"/>
    <property type="project" value="UniProtKB-KW"/>
</dbReference>
<gene>
    <name evidence="15" type="ORF">NLI96_g261</name>
</gene>
<keyword evidence="10 13" id="KW-0408">Iron</keyword>
<keyword evidence="9 14" id="KW-0560">Oxidoreductase</keyword>
<evidence type="ECO:0000256" key="11">
    <source>
        <dbReference type="ARBA" id="ARBA00023033"/>
    </source>
</evidence>
<comment type="cofactor">
    <cofactor evidence="1 13">
        <name>heme</name>
        <dbReference type="ChEBI" id="CHEBI:30413"/>
    </cofactor>
</comment>
<evidence type="ECO:0000256" key="2">
    <source>
        <dbReference type="ARBA" id="ARBA00004370"/>
    </source>
</evidence>
<dbReference type="Gene3D" id="1.10.630.10">
    <property type="entry name" value="Cytochrome P450"/>
    <property type="match status" value="1"/>
</dbReference>
<comment type="caution">
    <text evidence="15">The sequence shown here is derived from an EMBL/GenBank/DDBJ whole genome shotgun (WGS) entry which is preliminary data.</text>
</comment>
<protein>
    <recommendedName>
        <fullName evidence="17">Cytochrome P450</fullName>
    </recommendedName>
</protein>
<evidence type="ECO:0000313" key="16">
    <source>
        <dbReference type="Proteomes" id="UP001212997"/>
    </source>
</evidence>
<dbReference type="InterPro" id="IPR001128">
    <property type="entry name" value="Cyt_P450"/>
</dbReference>
<evidence type="ECO:0000256" key="8">
    <source>
        <dbReference type="ARBA" id="ARBA00022989"/>
    </source>
</evidence>
<dbReference type="SUPFAM" id="SSF48264">
    <property type="entry name" value="Cytochrome P450"/>
    <property type="match status" value="1"/>
</dbReference>
<evidence type="ECO:0000256" key="12">
    <source>
        <dbReference type="ARBA" id="ARBA00023136"/>
    </source>
</evidence>
<dbReference type="EMBL" id="JANAWD010000004">
    <property type="protein sequence ID" value="KAJ3492023.1"/>
    <property type="molecule type" value="Genomic_DNA"/>
</dbReference>
<evidence type="ECO:0000256" key="4">
    <source>
        <dbReference type="ARBA" id="ARBA00010617"/>
    </source>
</evidence>
<evidence type="ECO:0000256" key="13">
    <source>
        <dbReference type="PIRSR" id="PIRSR602401-1"/>
    </source>
</evidence>
<dbReference type="GO" id="GO:0016705">
    <property type="term" value="F:oxidoreductase activity, acting on paired donors, with incorporation or reduction of molecular oxygen"/>
    <property type="evidence" value="ECO:0007669"/>
    <property type="project" value="InterPro"/>
</dbReference>
<keyword evidence="12" id="KW-0472">Membrane</keyword>
<evidence type="ECO:0000256" key="1">
    <source>
        <dbReference type="ARBA" id="ARBA00001971"/>
    </source>
</evidence>
<evidence type="ECO:0008006" key="17">
    <source>
        <dbReference type="Google" id="ProtNLM"/>
    </source>
</evidence>
<dbReference type="Proteomes" id="UP001212997">
    <property type="component" value="Unassembled WGS sequence"/>
</dbReference>
<evidence type="ECO:0000256" key="10">
    <source>
        <dbReference type="ARBA" id="ARBA00023004"/>
    </source>
</evidence>
<dbReference type="PRINTS" id="PR00463">
    <property type="entry name" value="EP450I"/>
</dbReference>
<keyword evidence="7 13" id="KW-0479">Metal-binding</keyword>
<keyword evidence="16" id="KW-1185">Reference proteome</keyword>
<dbReference type="AlphaFoldDB" id="A0AAD5YIM0"/>
<evidence type="ECO:0000256" key="5">
    <source>
        <dbReference type="ARBA" id="ARBA00022617"/>
    </source>
</evidence>
<dbReference type="InterPro" id="IPR017972">
    <property type="entry name" value="Cyt_P450_CS"/>
</dbReference>
<evidence type="ECO:0000256" key="6">
    <source>
        <dbReference type="ARBA" id="ARBA00022692"/>
    </source>
</evidence>
<evidence type="ECO:0000256" key="7">
    <source>
        <dbReference type="ARBA" id="ARBA00022723"/>
    </source>
</evidence>
<dbReference type="PRINTS" id="PR00385">
    <property type="entry name" value="P450"/>
</dbReference>
<dbReference type="GO" id="GO:0005506">
    <property type="term" value="F:iron ion binding"/>
    <property type="evidence" value="ECO:0007669"/>
    <property type="project" value="InterPro"/>
</dbReference>
<comment type="subcellular location">
    <subcellularLocation>
        <location evidence="2">Membrane</location>
    </subcellularLocation>
</comment>
<dbReference type="InterPro" id="IPR036396">
    <property type="entry name" value="Cyt_P450_sf"/>
</dbReference>
<keyword evidence="6" id="KW-0812">Transmembrane</keyword>
<sequence length="518" mass="58285">MATLRSDVSILYPALAAVFALLLHQFVKRRNSRVPLPPGPPADPIINHLRVIPTKNHPQAFHEWTKAYGDVVYVNALGKSFIILGSEEAASDLLDKRSANYSDRPQFPMQDLIGWSDMVVFLNYGDQFNKMRKLSSQPFTRQGSLLFQDIQLDQAHILLYSLLESPFEYWDPIQRFATAIVMDIAYGHRIVDNGDPYLRMADRTAKIALELGNLGTHAVDIFPFLKHLPAWFPGAGFIRYCQETGRDVKKVRDWPFQEVRKQLAAGKARKSFVAMHLEDFARDGAESPKNLDDLAAAATFLNLAGGETTSSSILMFVMAMQLYPEAQRKAQKEIDEVIGPNRLPDFSDRESLPMVECVIQEVLRLYNPIPLGVPHCARADDVYKGMFIPKGALVVANTLSLALDEKVYANPYVFWPERYLPKPEGNGEPHPPGVFGYGRRICPGRFLANASVWIAITTILATFDIKCPQDERGKEIIPTGELDTGATRRPKPFKCQMKIRSSQAEKLIRNAHQDFLKA</sequence>
<feature type="binding site" description="axial binding residue" evidence="13">
    <location>
        <position position="442"/>
    </location>
    <ligand>
        <name>heme</name>
        <dbReference type="ChEBI" id="CHEBI:30413"/>
    </ligand>
    <ligandPart>
        <name>Fe</name>
        <dbReference type="ChEBI" id="CHEBI:18248"/>
    </ligandPart>
</feature>
<accession>A0AAD5YIM0</accession>
<dbReference type="Pfam" id="PF00067">
    <property type="entry name" value="p450"/>
    <property type="match status" value="1"/>
</dbReference>
<dbReference type="InterPro" id="IPR050364">
    <property type="entry name" value="Cytochrome_P450_fung"/>
</dbReference>
<reference evidence="15" key="1">
    <citation type="submission" date="2022-07" db="EMBL/GenBank/DDBJ databases">
        <title>Genome Sequence of Physisporinus lineatus.</title>
        <authorList>
            <person name="Buettner E."/>
        </authorList>
    </citation>
    <scope>NUCLEOTIDE SEQUENCE</scope>
    <source>
        <strain evidence="15">VT162</strain>
    </source>
</reference>
<evidence type="ECO:0000313" key="15">
    <source>
        <dbReference type="EMBL" id="KAJ3492023.1"/>
    </source>
</evidence>
<proteinExistence type="inferred from homology"/>
<organism evidence="15 16">
    <name type="scientific">Meripilus lineatus</name>
    <dbReference type="NCBI Taxonomy" id="2056292"/>
    <lineage>
        <taxon>Eukaryota</taxon>
        <taxon>Fungi</taxon>
        <taxon>Dikarya</taxon>
        <taxon>Basidiomycota</taxon>
        <taxon>Agaricomycotina</taxon>
        <taxon>Agaricomycetes</taxon>
        <taxon>Polyporales</taxon>
        <taxon>Meripilaceae</taxon>
        <taxon>Meripilus</taxon>
    </lineage>
</organism>
<name>A0AAD5YIM0_9APHY</name>